<dbReference type="SUPFAM" id="SSF55681">
    <property type="entry name" value="Class II aaRS and biotin synthetases"/>
    <property type="match status" value="1"/>
</dbReference>
<feature type="domain" description="Aminoacyl-tRNA synthetase class II (D/K/N)" evidence="6">
    <location>
        <begin position="24"/>
        <end position="165"/>
    </location>
</feature>
<gene>
    <name evidence="7" type="ORF">KOY48_05090</name>
</gene>
<dbReference type="GO" id="GO:0004815">
    <property type="term" value="F:aspartate-tRNA ligase activity"/>
    <property type="evidence" value="ECO:0007669"/>
    <property type="project" value="TreeGrafter"/>
</dbReference>
<keyword evidence="3" id="KW-0067">ATP-binding</keyword>
<proteinExistence type="predicted"/>
<dbReference type="InterPro" id="IPR045864">
    <property type="entry name" value="aa-tRNA-synth_II/BPL/LPL"/>
</dbReference>
<dbReference type="Pfam" id="PF00152">
    <property type="entry name" value="tRNA-synt_2"/>
    <property type="match status" value="1"/>
</dbReference>
<evidence type="ECO:0000256" key="2">
    <source>
        <dbReference type="ARBA" id="ARBA00022741"/>
    </source>
</evidence>
<dbReference type="PANTHER" id="PTHR22594:SF5">
    <property type="entry name" value="ASPARTATE--TRNA LIGASE, MITOCHONDRIAL"/>
    <property type="match status" value="1"/>
</dbReference>
<dbReference type="InterPro" id="IPR004364">
    <property type="entry name" value="Aa-tRNA-synt_II"/>
</dbReference>
<dbReference type="Gene3D" id="3.30.930.10">
    <property type="entry name" value="Bira Bifunctional Protein, Domain 2"/>
    <property type="match status" value="1"/>
</dbReference>
<evidence type="ECO:0000313" key="8">
    <source>
        <dbReference type="Proteomes" id="UP000679129"/>
    </source>
</evidence>
<keyword evidence="2" id="KW-0547">Nucleotide-binding</keyword>
<organism evidence="7 8">
    <name type="scientific">Candidatus Minimicrobia naudis</name>
    <dbReference type="NCBI Taxonomy" id="2841263"/>
    <lineage>
        <taxon>Bacteria</taxon>
        <taxon>Candidatus Saccharimonadota</taxon>
        <taxon>Candidatus Saccharimonadota incertae sedis</taxon>
        <taxon>Candidatus Minimicrobia</taxon>
    </lineage>
</organism>
<keyword evidence="5" id="KW-0030">Aminoacyl-tRNA synthetase</keyword>
<reference evidence="7" key="1">
    <citation type="submission" date="2021-06" db="EMBL/GenBank/DDBJ databases">
        <title>An adapted protocol for Saccharibacteria cultivation: two new species join this phylum of Candidate Phyla Radiations.</title>
        <authorList>
            <person name="Ibrahim A."/>
            <person name="Maatouk M."/>
            <person name="Zgheib R."/>
            <person name="Haddad G."/>
            <person name="Bou Khalil J."/>
            <person name="Raoult D."/>
            <person name="Bittar F."/>
        </authorList>
    </citation>
    <scope>NUCLEOTIDE SEQUENCE</scope>
    <source>
        <strain evidence="7">IHU1</strain>
    </source>
</reference>
<evidence type="ECO:0000313" key="7">
    <source>
        <dbReference type="EMBL" id="QWQ32777.1"/>
    </source>
</evidence>
<evidence type="ECO:0000256" key="5">
    <source>
        <dbReference type="ARBA" id="ARBA00023146"/>
    </source>
</evidence>
<dbReference type="GO" id="GO:0006422">
    <property type="term" value="P:aspartyl-tRNA aminoacylation"/>
    <property type="evidence" value="ECO:0007669"/>
    <property type="project" value="TreeGrafter"/>
</dbReference>
<evidence type="ECO:0000256" key="4">
    <source>
        <dbReference type="ARBA" id="ARBA00022917"/>
    </source>
</evidence>
<dbReference type="InterPro" id="IPR002312">
    <property type="entry name" value="Asp/Asn-tRNA-synth_IIb"/>
</dbReference>
<protein>
    <recommendedName>
        <fullName evidence="6">Aminoacyl-tRNA synthetase class II (D/K/N) domain-containing protein</fullName>
    </recommendedName>
</protein>
<dbReference type="PRINTS" id="PR01042">
    <property type="entry name" value="TRNASYNTHASP"/>
</dbReference>
<dbReference type="GO" id="GO:0005524">
    <property type="term" value="F:ATP binding"/>
    <property type="evidence" value="ECO:0007669"/>
    <property type="project" value="UniProtKB-KW"/>
</dbReference>
<name>A0A8F1MDF9_9BACT</name>
<evidence type="ECO:0000256" key="1">
    <source>
        <dbReference type="ARBA" id="ARBA00022598"/>
    </source>
</evidence>
<evidence type="ECO:0000256" key="3">
    <source>
        <dbReference type="ARBA" id="ARBA00022840"/>
    </source>
</evidence>
<evidence type="ECO:0000259" key="6">
    <source>
        <dbReference type="Pfam" id="PF00152"/>
    </source>
</evidence>
<dbReference type="PANTHER" id="PTHR22594">
    <property type="entry name" value="ASPARTYL/LYSYL-TRNA SYNTHETASE"/>
    <property type="match status" value="1"/>
</dbReference>
<keyword evidence="8" id="KW-1185">Reference proteome</keyword>
<dbReference type="EMBL" id="CP076460">
    <property type="protein sequence ID" value="QWQ32777.1"/>
    <property type="molecule type" value="Genomic_DNA"/>
</dbReference>
<accession>A0A8F1MDF9</accession>
<dbReference type="KEGG" id="mnd:KOY48_05090"/>
<keyword evidence="1" id="KW-0436">Ligase</keyword>
<keyword evidence="4" id="KW-0648">Protein biosynthesis</keyword>
<sequence>MRPVVNAVLGRLRNEFAAHFNLKDPSVVAFAWIIDFPFYEWDDHGKKLDFGHNPFGMPKGGLEALESATTDAEKLAIVADQFDMVMNGYEICSGGVRNHNPAVLYKVFDLLGFSESYVEEKFGAMLNAFKYGAPPHAGCAFGVDRILMELIDEINVRETLAFPKNGSGVDVMMDSPSTVDPAQLRELGL</sequence>
<dbReference type="Proteomes" id="UP000679129">
    <property type="component" value="Chromosome"/>
</dbReference>
<dbReference type="AlphaFoldDB" id="A0A8F1MDF9"/>